<reference evidence="1" key="2">
    <citation type="submission" date="2022-08" db="EMBL/GenBank/DDBJ databases">
        <authorList>
            <person name="Dong C."/>
        </authorList>
    </citation>
    <scope>NUCLEOTIDE SEQUENCE</scope>
    <source>
        <strain evidence="1">59MF3M-4</strain>
    </source>
</reference>
<reference evidence="1" key="1">
    <citation type="journal article" date="2022" name="Front. Microbiol.">
        <title>Genome-based taxonomic rearrangement of Oceanobacter-related bacteria including the description of Thalassolituus hydrocarbonoclasticus sp. nov. and Thalassolituus pacificus sp. nov. and emended description of the genus Thalassolituus.</title>
        <authorList>
            <person name="Dong C."/>
            <person name="Wei L."/>
            <person name="Wang J."/>
            <person name="Lai Q."/>
            <person name="Huang Z."/>
            <person name="Shao Z."/>
        </authorList>
    </citation>
    <scope>NUCLEOTIDE SEQUENCE</scope>
    <source>
        <strain evidence="1">59MF3M-4</strain>
    </source>
</reference>
<gene>
    <name evidence="1" type="ORF">NYR02_01020</name>
</gene>
<evidence type="ECO:0000313" key="2">
    <source>
        <dbReference type="Proteomes" id="UP001147830"/>
    </source>
</evidence>
<organism evidence="1 2">
    <name type="scientific">Thalassolituus pacificus</name>
    <dbReference type="NCBI Taxonomy" id="2975440"/>
    <lineage>
        <taxon>Bacteria</taxon>
        <taxon>Pseudomonadati</taxon>
        <taxon>Pseudomonadota</taxon>
        <taxon>Gammaproteobacteria</taxon>
        <taxon>Oceanospirillales</taxon>
        <taxon>Oceanospirillaceae</taxon>
        <taxon>Thalassolituus</taxon>
    </lineage>
</organism>
<dbReference type="EMBL" id="JAOANI010000002">
    <property type="protein sequence ID" value="MCT7357604.1"/>
    <property type="molecule type" value="Genomic_DNA"/>
</dbReference>
<comment type="caution">
    <text evidence="1">The sequence shown here is derived from an EMBL/GenBank/DDBJ whole genome shotgun (WGS) entry which is preliminary data.</text>
</comment>
<proteinExistence type="predicted"/>
<evidence type="ECO:0000313" key="1">
    <source>
        <dbReference type="EMBL" id="MCT7357604.1"/>
    </source>
</evidence>
<sequence>MNSETFRWSGYDDSPAHQALQGFLVLDVQHSATQTEELITGIQRYITGKIEEFSGCGNGYEFECCPEGFLLECLYPGDNLTPATLPFPLVLTALKEWAAYCRQ</sequence>
<accession>A0A9X3AQ84</accession>
<protein>
    <submittedName>
        <fullName evidence="1">Uncharacterized protein</fullName>
    </submittedName>
</protein>
<dbReference type="AlphaFoldDB" id="A0A9X3AQ84"/>
<dbReference type="RefSeq" id="WP_260974537.1">
    <property type="nucleotide sequence ID" value="NZ_JAOANI010000002.1"/>
</dbReference>
<name>A0A9X3AQ84_9GAMM</name>
<keyword evidence="2" id="KW-1185">Reference proteome</keyword>
<dbReference type="Proteomes" id="UP001147830">
    <property type="component" value="Unassembled WGS sequence"/>
</dbReference>